<dbReference type="NCBIfam" id="NF037959">
    <property type="entry name" value="MFS_SpdSyn"/>
    <property type="match status" value="1"/>
</dbReference>
<evidence type="ECO:0008006" key="4">
    <source>
        <dbReference type="Google" id="ProtNLM"/>
    </source>
</evidence>
<feature type="transmembrane region" description="Helical" evidence="1">
    <location>
        <begin position="146"/>
        <end position="169"/>
    </location>
</feature>
<feature type="transmembrane region" description="Helical" evidence="1">
    <location>
        <begin position="71"/>
        <end position="92"/>
    </location>
</feature>
<organism evidence="2 3">
    <name type="scientific">Chitinimonas prasina</name>
    <dbReference type="NCBI Taxonomy" id="1434937"/>
    <lineage>
        <taxon>Bacteria</taxon>
        <taxon>Pseudomonadati</taxon>
        <taxon>Pseudomonadota</taxon>
        <taxon>Betaproteobacteria</taxon>
        <taxon>Neisseriales</taxon>
        <taxon>Chitinibacteraceae</taxon>
        <taxon>Chitinimonas</taxon>
    </lineage>
</organism>
<feature type="transmembrane region" description="Helical" evidence="1">
    <location>
        <begin position="41"/>
        <end position="59"/>
    </location>
</feature>
<keyword evidence="1" id="KW-1133">Transmembrane helix</keyword>
<feature type="transmembrane region" description="Helical" evidence="1">
    <location>
        <begin position="175"/>
        <end position="193"/>
    </location>
</feature>
<dbReference type="Gene3D" id="1.20.1250.20">
    <property type="entry name" value="MFS general substrate transporter like domains"/>
    <property type="match status" value="1"/>
</dbReference>
<feature type="transmembrane region" description="Helical" evidence="1">
    <location>
        <begin position="7"/>
        <end position="29"/>
    </location>
</feature>
<dbReference type="InterPro" id="IPR036259">
    <property type="entry name" value="MFS_trans_sf"/>
</dbReference>
<evidence type="ECO:0000313" key="2">
    <source>
        <dbReference type="EMBL" id="GLR11784.1"/>
    </source>
</evidence>
<evidence type="ECO:0000313" key="3">
    <source>
        <dbReference type="Proteomes" id="UP001156706"/>
    </source>
</evidence>
<feature type="transmembrane region" description="Helical" evidence="1">
    <location>
        <begin position="112"/>
        <end position="134"/>
    </location>
</feature>
<name>A0ABQ5YAF0_9NEIS</name>
<protein>
    <recommendedName>
        <fullName evidence="4">Major facilitator superfamily (MFS) profile domain-containing protein</fullName>
    </recommendedName>
</protein>
<dbReference type="RefSeq" id="WP_284194926.1">
    <property type="nucleotide sequence ID" value="NZ_BSOG01000001.1"/>
</dbReference>
<keyword evidence="1" id="KW-0812">Transmembrane</keyword>
<dbReference type="SUPFAM" id="SSF103473">
    <property type="entry name" value="MFS general substrate transporter"/>
    <property type="match status" value="1"/>
</dbReference>
<keyword evidence="3" id="KW-1185">Reference proteome</keyword>
<keyword evidence="1" id="KW-0472">Membrane</keyword>
<evidence type="ECO:0000256" key="1">
    <source>
        <dbReference type="SAM" id="Phobius"/>
    </source>
</evidence>
<sequence length="203" mass="21849">MQSSKLAIANVFTLSGAAGLIYQICWQRLLFGNFGVDMESITIVVSAFMLGLGLGGWFGGRLADRYPDATLNLFALFELGIALFGMVSPMLIGAAGDLFSRSPSWQVGLINFILVLPATFVMGATLPLLTTHFARHDKAVGESIGLLYFFNTMGAALGALACGFVLFRYVTLNQAIGIAVAINVLVAVLVKLVQWRQERVLQP</sequence>
<gene>
    <name evidence="2" type="ORF">GCM10007907_05740</name>
</gene>
<accession>A0ABQ5YAF0</accession>
<proteinExistence type="predicted"/>
<dbReference type="EMBL" id="BSOG01000001">
    <property type="protein sequence ID" value="GLR11784.1"/>
    <property type="molecule type" value="Genomic_DNA"/>
</dbReference>
<dbReference type="Proteomes" id="UP001156706">
    <property type="component" value="Unassembled WGS sequence"/>
</dbReference>
<comment type="caution">
    <text evidence="2">The sequence shown here is derived from an EMBL/GenBank/DDBJ whole genome shotgun (WGS) entry which is preliminary data.</text>
</comment>
<reference evidence="3" key="1">
    <citation type="journal article" date="2019" name="Int. J. Syst. Evol. Microbiol.">
        <title>The Global Catalogue of Microorganisms (GCM) 10K type strain sequencing project: providing services to taxonomists for standard genome sequencing and annotation.</title>
        <authorList>
            <consortium name="The Broad Institute Genomics Platform"/>
            <consortium name="The Broad Institute Genome Sequencing Center for Infectious Disease"/>
            <person name="Wu L."/>
            <person name="Ma J."/>
        </authorList>
    </citation>
    <scope>NUCLEOTIDE SEQUENCE [LARGE SCALE GENOMIC DNA]</scope>
    <source>
        <strain evidence="3">NBRC 110044</strain>
    </source>
</reference>